<feature type="domain" description="DUF7788" evidence="2">
    <location>
        <begin position="374"/>
        <end position="595"/>
    </location>
</feature>
<dbReference type="EMBL" id="BLLK01000058">
    <property type="protein sequence ID" value="GFH57843.1"/>
    <property type="molecule type" value="Genomic_DNA"/>
</dbReference>
<dbReference type="InterPro" id="IPR036465">
    <property type="entry name" value="vWFA_dom_sf"/>
</dbReference>
<dbReference type="InterPro" id="IPR058580">
    <property type="entry name" value="DUF2828"/>
</dbReference>
<gene>
    <name evidence="3" type="ORF">CTEN210_14319</name>
</gene>
<comment type="caution">
    <text evidence="3">The sequence shown here is derived from an EMBL/GenBank/DDBJ whole genome shotgun (WGS) entry which is preliminary data.</text>
</comment>
<dbReference type="PANTHER" id="PTHR31373:SF27">
    <property type="entry name" value="TROVE DOMAIN-CONTAINING PROTEIN"/>
    <property type="match status" value="1"/>
</dbReference>
<sequence>MSVEQNQSAFLNAMDAALKVPSEKMLGENNSPEYTAAGVKESIVALFFALVRDLPKARLDDLIEEVVKEAEGNPDRIADLFIMAFQTRNCRGGKGERNLFHSMMLKLHSIYPDTVEELLVLVPEYGSYKDWFQIYDLAENQSLGQKNKIQRVILDLCSEQLMKDQTALDTEGSGSKKVSLLAKWIPRESSQYKKQASAIAKHTFPNSKTPKKAYRKLVARLSKVLNCPEQMMSDKRFGDIDFSRVPSLSMMKHRKAFLNEKLKRAPGPDEDETGNRHPDVEDRVKCRKRLREAILNTKVKKIKGQQLYPHQIVEKFMNGGWSYRTNQLSSLEKDLLCCQWDNIRGGVLEAMKKVKEEKSEDEVLGKVVDLGNIVPLVDVSGSMSGTPMEVAIALGILVSEITSPSFANRCLTFSARPEWVEIDPSMSLEEKVHQVQSAPWGMNTDFEQACEHILKVAVEAKLQPEDIPDLIVFSDMQFDVARDQRGWEQHQERILPWETHQERIVRRFKDEGLKVCGKAWPAPHIIYWNLRGNTGGFPAQADTENVTMLSGYSPSLMKLLLDGESLGEEETWIDENGDEVVMQTNKDPYSTVRKALDSEDYEAVRKVLKDSREGDLEFYGEFVNVI</sequence>
<evidence type="ECO:0000259" key="1">
    <source>
        <dbReference type="Pfam" id="PF11443"/>
    </source>
</evidence>
<reference evidence="3 4" key="1">
    <citation type="journal article" date="2021" name="Sci. Rep.">
        <title>The genome of the diatom Chaetoceros tenuissimus carries an ancient integrated fragment of an extant virus.</title>
        <authorList>
            <person name="Hongo Y."/>
            <person name="Kimura K."/>
            <person name="Takaki Y."/>
            <person name="Yoshida Y."/>
            <person name="Baba S."/>
            <person name="Kobayashi G."/>
            <person name="Nagasaki K."/>
            <person name="Hano T."/>
            <person name="Tomaru Y."/>
        </authorList>
    </citation>
    <scope>NUCLEOTIDE SEQUENCE [LARGE SCALE GENOMIC DNA]</scope>
    <source>
        <strain evidence="3 4">NIES-3715</strain>
    </source>
</reference>
<dbReference type="Gene3D" id="3.40.50.410">
    <property type="entry name" value="von Willebrand factor, type A domain"/>
    <property type="match status" value="1"/>
</dbReference>
<evidence type="ECO:0000259" key="2">
    <source>
        <dbReference type="Pfam" id="PF25043"/>
    </source>
</evidence>
<accession>A0AAD3HCA0</accession>
<dbReference type="AlphaFoldDB" id="A0AAD3HCA0"/>
<proteinExistence type="predicted"/>
<feature type="domain" description="DUF2828" evidence="1">
    <location>
        <begin position="153"/>
        <end position="261"/>
    </location>
</feature>
<name>A0AAD3HCA0_9STRA</name>
<dbReference type="Pfam" id="PF11443">
    <property type="entry name" value="DUF2828"/>
    <property type="match status" value="1"/>
</dbReference>
<dbReference type="PANTHER" id="PTHR31373">
    <property type="entry name" value="OS06G0652100 PROTEIN"/>
    <property type="match status" value="1"/>
</dbReference>
<dbReference type="PIRSF" id="PIRSF015417">
    <property type="entry name" value="T31B5_30_vWA"/>
    <property type="match status" value="1"/>
</dbReference>
<dbReference type="InterPro" id="IPR011205">
    <property type="entry name" value="UCP015417_vWA"/>
</dbReference>
<dbReference type="InterPro" id="IPR056690">
    <property type="entry name" value="DUF7788"/>
</dbReference>
<dbReference type="Pfam" id="PF25043">
    <property type="entry name" value="DUF7788"/>
    <property type="match status" value="1"/>
</dbReference>
<dbReference type="Proteomes" id="UP001054902">
    <property type="component" value="Unassembled WGS sequence"/>
</dbReference>
<dbReference type="CDD" id="cd00198">
    <property type="entry name" value="vWFA"/>
    <property type="match status" value="1"/>
</dbReference>
<protein>
    <submittedName>
        <fullName evidence="3">Uncharacterized protein</fullName>
    </submittedName>
</protein>
<dbReference type="SUPFAM" id="SSF53300">
    <property type="entry name" value="vWA-like"/>
    <property type="match status" value="1"/>
</dbReference>
<keyword evidence="4" id="KW-1185">Reference proteome</keyword>
<organism evidence="3 4">
    <name type="scientific">Chaetoceros tenuissimus</name>
    <dbReference type="NCBI Taxonomy" id="426638"/>
    <lineage>
        <taxon>Eukaryota</taxon>
        <taxon>Sar</taxon>
        <taxon>Stramenopiles</taxon>
        <taxon>Ochrophyta</taxon>
        <taxon>Bacillariophyta</taxon>
        <taxon>Coscinodiscophyceae</taxon>
        <taxon>Chaetocerotophycidae</taxon>
        <taxon>Chaetocerotales</taxon>
        <taxon>Chaetocerotaceae</taxon>
        <taxon>Chaetoceros</taxon>
    </lineage>
</organism>
<evidence type="ECO:0000313" key="4">
    <source>
        <dbReference type="Proteomes" id="UP001054902"/>
    </source>
</evidence>
<evidence type="ECO:0000313" key="3">
    <source>
        <dbReference type="EMBL" id="GFH57843.1"/>
    </source>
</evidence>